<proteinExistence type="predicted"/>
<gene>
    <name evidence="4" type="ORF">SAMN02910265_00479</name>
</gene>
<keyword evidence="3" id="KW-0812">Transmembrane</keyword>
<feature type="coiled-coil region" evidence="1">
    <location>
        <begin position="75"/>
        <end position="109"/>
    </location>
</feature>
<evidence type="ECO:0000313" key="4">
    <source>
        <dbReference type="EMBL" id="SEH41078.1"/>
    </source>
</evidence>
<dbReference type="AlphaFoldDB" id="A0A1H6HZ99"/>
<keyword evidence="4" id="KW-0131">Cell cycle</keyword>
<organism evidence="4 5">
    <name type="scientific">Ruminococcus flavefaciens</name>
    <dbReference type="NCBI Taxonomy" id="1265"/>
    <lineage>
        <taxon>Bacteria</taxon>
        <taxon>Bacillati</taxon>
        <taxon>Bacillota</taxon>
        <taxon>Clostridia</taxon>
        <taxon>Eubacteriales</taxon>
        <taxon>Oscillospiraceae</taxon>
        <taxon>Ruminococcus</taxon>
    </lineage>
</organism>
<evidence type="ECO:0000256" key="3">
    <source>
        <dbReference type="SAM" id="Phobius"/>
    </source>
</evidence>
<dbReference type="Proteomes" id="UP000183190">
    <property type="component" value="Unassembled WGS sequence"/>
</dbReference>
<feature type="compositionally biased region" description="Acidic residues" evidence="2">
    <location>
        <begin position="12"/>
        <end position="24"/>
    </location>
</feature>
<accession>A0A1H6HZ99</accession>
<keyword evidence="4" id="KW-0132">Cell division</keyword>
<dbReference type="EMBL" id="FNWV01000001">
    <property type="protein sequence ID" value="SEH41078.1"/>
    <property type="molecule type" value="Genomic_DNA"/>
</dbReference>
<dbReference type="GO" id="GO:0051301">
    <property type="term" value="P:cell division"/>
    <property type="evidence" value="ECO:0007669"/>
    <property type="project" value="UniProtKB-KW"/>
</dbReference>
<dbReference type="OrthoDB" id="1823124at2"/>
<dbReference type="RefSeq" id="WP_074714288.1">
    <property type="nucleotide sequence ID" value="NZ_FNWV01000001.1"/>
</dbReference>
<evidence type="ECO:0000313" key="5">
    <source>
        <dbReference type="Proteomes" id="UP000183190"/>
    </source>
</evidence>
<keyword evidence="3" id="KW-1133">Transmembrane helix</keyword>
<feature type="region of interest" description="Disordered" evidence="2">
    <location>
        <begin position="1"/>
        <end position="24"/>
    </location>
</feature>
<protein>
    <submittedName>
        <fullName evidence="4">Cell division protein FtsL</fullName>
    </submittedName>
</protein>
<feature type="transmembrane region" description="Helical" evidence="3">
    <location>
        <begin position="51"/>
        <end position="72"/>
    </location>
</feature>
<sequence length="167" mass="19006">MAENTVRYYNDESYDDADSDETTDMDDAVKMDTEQKPEIQIRKNEAQSGSVLMIIFVSLLAAALLGSVIYSLDKRNTMYNKVSAMNEKLDEAEAENVRLQSELDSKMSAKNIEEYAENVLKMQKIDSTQIKYIKIQTGDVVTIPEQEKGVIAKIKSFFDKCVEYFRG</sequence>
<evidence type="ECO:0000256" key="2">
    <source>
        <dbReference type="SAM" id="MobiDB-lite"/>
    </source>
</evidence>
<keyword evidence="3" id="KW-0472">Membrane</keyword>
<evidence type="ECO:0000256" key="1">
    <source>
        <dbReference type="SAM" id="Coils"/>
    </source>
</evidence>
<name>A0A1H6HZ99_RUMFL</name>
<keyword evidence="1" id="KW-0175">Coiled coil</keyword>
<reference evidence="4 5" key="1">
    <citation type="submission" date="2016-10" db="EMBL/GenBank/DDBJ databases">
        <authorList>
            <person name="de Groot N.N."/>
        </authorList>
    </citation>
    <scope>NUCLEOTIDE SEQUENCE [LARGE SCALE GENOMIC DNA]</scope>
    <source>
        <strain evidence="4 5">YAD2003</strain>
    </source>
</reference>